<evidence type="ECO:0000313" key="5">
    <source>
        <dbReference type="Proteomes" id="UP000694545"/>
    </source>
</evidence>
<keyword evidence="2 3" id="KW-0040">ANK repeat</keyword>
<dbReference type="OMA" id="VCILMAN"/>
<dbReference type="PANTHER" id="PTHR24193">
    <property type="entry name" value="ANKYRIN REPEAT PROTEIN"/>
    <property type="match status" value="1"/>
</dbReference>
<dbReference type="Gene3D" id="1.25.40.20">
    <property type="entry name" value="Ankyrin repeat-containing domain"/>
    <property type="match status" value="2"/>
</dbReference>
<evidence type="ECO:0000313" key="4">
    <source>
        <dbReference type="Ensembl" id="ENSVKKP00000017628.1"/>
    </source>
</evidence>
<feature type="repeat" description="ANK" evidence="3">
    <location>
        <begin position="28"/>
        <end position="60"/>
    </location>
</feature>
<organism evidence="4 5">
    <name type="scientific">Varanus komodoensis</name>
    <name type="common">Komodo dragon</name>
    <dbReference type="NCBI Taxonomy" id="61221"/>
    <lineage>
        <taxon>Eukaryota</taxon>
        <taxon>Metazoa</taxon>
        <taxon>Chordata</taxon>
        <taxon>Craniata</taxon>
        <taxon>Vertebrata</taxon>
        <taxon>Euteleostomi</taxon>
        <taxon>Lepidosauria</taxon>
        <taxon>Squamata</taxon>
        <taxon>Bifurcata</taxon>
        <taxon>Unidentata</taxon>
        <taxon>Episquamata</taxon>
        <taxon>Toxicofera</taxon>
        <taxon>Anguimorpha</taxon>
        <taxon>Paleoanguimorpha</taxon>
        <taxon>Varanoidea</taxon>
        <taxon>Varanidae</taxon>
        <taxon>Varanus</taxon>
    </lineage>
</organism>
<feature type="repeat" description="ANK" evidence="3">
    <location>
        <begin position="1"/>
        <end position="26"/>
    </location>
</feature>
<keyword evidence="1" id="KW-0677">Repeat</keyword>
<dbReference type="PANTHER" id="PTHR24193:SF121">
    <property type="entry name" value="ADA2A-CONTAINING COMPLEX COMPONENT 3, ISOFORM D"/>
    <property type="match status" value="1"/>
</dbReference>
<dbReference type="Proteomes" id="UP000694545">
    <property type="component" value="Unplaced"/>
</dbReference>
<dbReference type="SUPFAM" id="SSF48403">
    <property type="entry name" value="Ankyrin repeat"/>
    <property type="match status" value="1"/>
</dbReference>
<reference evidence="4" key="1">
    <citation type="submission" date="2025-08" db="UniProtKB">
        <authorList>
            <consortium name="Ensembl"/>
        </authorList>
    </citation>
    <scope>IDENTIFICATION</scope>
</reference>
<dbReference type="GO" id="GO:0005634">
    <property type="term" value="C:nucleus"/>
    <property type="evidence" value="ECO:0007669"/>
    <property type="project" value="TreeGrafter"/>
</dbReference>
<dbReference type="PROSITE" id="PS50297">
    <property type="entry name" value="ANK_REP_REGION"/>
    <property type="match status" value="2"/>
</dbReference>
<keyword evidence="5" id="KW-1185">Reference proteome</keyword>
<accession>A0A8D2L725</accession>
<protein>
    <submittedName>
        <fullName evidence="4">Uncharacterized protein</fullName>
    </submittedName>
</protein>
<dbReference type="InterPro" id="IPR036770">
    <property type="entry name" value="Ankyrin_rpt-contain_sf"/>
</dbReference>
<dbReference type="GO" id="GO:0045944">
    <property type="term" value="P:positive regulation of transcription by RNA polymerase II"/>
    <property type="evidence" value="ECO:0007669"/>
    <property type="project" value="TreeGrafter"/>
</dbReference>
<dbReference type="PROSITE" id="PS50088">
    <property type="entry name" value="ANK_REPEAT"/>
    <property type="match status" value="3"/>
</dbReference>
<sequence length="109" mass="11475">MAALEDDSDLVRLLLTNGALVDAKDEKGQTTPLHLAADMGHPAMVELLLKSSADPNARDKEKKTPLHLAATGGHLNTVKALLAKSSLIAKDMDGCTSAHYAATKGNMEI</sequence>
<dbReference type="AlphaFoldDB" id="A0A8D2L725"/>
<feature type="repeat" description="ANK" evidence="3">
    <location>
        <begin position="61"/>
        <end position="86"/>
    </location>
</feature>
<dbReference type="SMART" id="SM00248">
    <property type="entry name" value="ANK"/>
    <property type="match status" value="2"/>
</dbReference>
<dbReference type="InterPro" id="IPR050663">
    <property type="entry name" value="Ankyrin-SOCS_Box"/>
</dbReference>
<evidence type="ECO:0000256" key="3">
    <source>
        <dbReference type="PROSITE-ProRule" id="PRU00023"/>
    </source>
</evidence>
<name>A0A8D2L725_VARKO</name>
<dbReference type="Ensembl" id="ENSVKKT00000018067.1">
    <property type="protein sequence ID" value="ENSVKKP00000017628.1"/>
    <property type="gene ID" value="ENSVKKG00000012050.1"/>
</dbReference>
<evidence type="ECO:0000256" key="1">
    <source>
        <dbReference type="ARBA" id="ARBA00022737"/>
    </source>
</evidence>
<evidence type="ECO:0000256" key="2">
    <source>
        <dbReference type="ARBA" id="ARBA00023043"/>
    </source>
</evidence>
<proteinExistence type="predicted"/>
<dbReference type="GO" id="GO:0000976">
    <property type="term" value="F:transcription cis-regulatory region binding"/>
    <property type="evidence" value="ECO:0007669"/>
    <property type="project" value="TreeGrafter"/>
</dbReference>
<dbReference type="Pfam" id="PF13637">
    <property type="entry name" value="Ank_4"/>
    <property type="match status" value="1"/>
</dbReference>
<dbReference type="InterPro" id="IPR002110">
    <property type="entry name" value="Ankyrin_rpt"/>
</dbReference>
<reference evidence="4" key="2">
    <citation type="submission" date="2025-09" db="UniProtKB">
        <authorList>
            <consortium name="Ensembl"/>
        </authorList>
    </citation>
    <scope>IDENTIFICATION</scope>
</reference>